<dbReference type="Pfam" id="PF00170">
    <property type="entry name" value="bZIP_1"/>
    <property type="match status" value="1"/>
</dbReference>
<gene>
    <name evidence="3" type="ORF">ACHHYP_15325</name>
</gene>
<reference evidence="3 4" key="1">
    <citation type="journal article" date="2014" name="Genome Biol. Evol.">
        <title>The secreted proteins of Achlya hypogyna and Thraustotheca clavata identify the ancestral oomycete secretome and reveal gene acquisitions by horizontal gene transfer.</title>
        <authorList>
            <person name="Misner I."/>
            <person name="Blouin N."/>
            <person name="Leonard G."/>
            <person name="Richards T.A."/>
            <person name="Lane C.E."/>
        </authorList>
    </citation>
    <scope>NUCLEOTIDE SEQUENCE [LARGE SCALE GENOMIC DNA]</scope>
    <source>
        <strain evidence="3 4">ATCC 48635</strain>
    </source>
</reference>
<evidence type="ECO:0000256" key="1">
    <source>
        <dbReference type="SAM" id="MobiDB-lite"/>
    </source>
</evidence>
<dbReference type="OrthoDB" id="168113at2759"/>
<evidence type="ECO:0000313" key="3">
    <source>
        <dbReference type="EMBL" id="OQR82918.1"/>
    </source>
</evidence>
<organism evidence="3 4">
    <name type="scientific">Achlya hypogyna</name>
    <name type="common">Oomycete</name>
    <name type="synonym">Protoachlya hypogyna</name>
    <dbReference type="NCBI Taxonomy" id="1202772"/>
    <lineage>
        <taxon>Eukaryota</taxon>
        <taxon>Sar</taxon>
        <taxon>Stramenopiles</taxon>
        <taxon>Oomycota</taxon>
        <taxon>Saprolegniomycetes</taxon>
        <taxon>Saprolegniales</taxon>
        <taxon>Achlyaceae</taxon>
        <taxon>Achlya</taxon>
    </lineage>
</organism>
<evidence type="ECO:0000313" key="4">
    <source>
        <dbReference type="Proteomes" id="UP000243579"/>
    </source>
</evidence>
<sequence>MSKISKSKRNYLYSPYQVNDSLGDSGGDTNSFVDPVLSGLPANLSRNLWDDWSEETMLQDDTTLANFASGMDMTFPEGGRKPRSNSYNFLDALIMEAKPEPENNEAHLIAPPLHLATTQPSSGLPDMPLAAAPGNYATFSNGHMEYVKAPTTWQPSDTNAPWPPSQDLSTATPSSIPLPGMQPLQQVLPPTGPQGMPQTMPQTIPQAMSQAVPQGMHQSMQQGIQQGMHQGMQQGMQQGMMHPGMAFGQNMMMPGFMYQQPMMGFNPMLPMSMNMMPAMGMNMMAPMPMAPTAPLMGLPPAAPAFLAAKPPLKAAAPFVQIARKPGTPEMSSMLANLLEEEAEKKNKKLERNRDSARESRRKQQKYVEVLEDGIQQLQITKEHIQRHRWGRGPLPADAICGAPPRHRNAFDLVKWTARQKRLLGLAPRARAAELQRCLAAIGGTLARLQASVLEMQLLATGLDADLGVVLGLSAAQTAALREAAAAMRREEGVRLMLLLKAYRGLRRFAMDLCALGPGMDMYFRELMSGEQMCKLLSWTESSRAEIDRLTFDVVPDVQEPPI</sequence>
<dbReference type="AlphaFoldDB" id="A0A1V9YB61"/>
<dbReference type="SUPFAM" id="SSF57959">
    <property type="entry name" value="Leucine zipper domain"/>
    <property type="match status" value="1"/>
</dbReference>
<feature type="domain" description="BZIP" evidence="2">
    <location>
        <begin position="347"/>
        <end position="362"/>
    </location>
</feature>
<keyword evidence="4" id="KW-1185">Reference proteome</keyword>
<comment type="caution">
    <text evidence="3">The sequence shown here is derived from an EMBL/GenBank/DDBJ whole genome shotgun (WGS) entry which is preliminary data.</text>
</comment>
<dbReference type="STRING" id="1202772.A0A1V9YB61"/>
<accession>A0A1V9YB61</accession>
<protein>
    <recommendedName>
        <fullName evidence="2">BZIP domain-containing protein</fullName>
    </recommendedName>
</protein>
<feature type="compositionally biased region" description="Basic and acidic residues" evidence="1">
    <location>
        <begin position="349"/>
        <end position="358"/>
    </location>
</feature>
<dbReference type="EMBL" id="JNBR01002408">
    <property type="protein sequence ID" value="OQR82918.1"/>
    <property type="molecule type" value="Genomic_DNA"/>
</dbReference>
<name>A0A1V9YB61_ACHHY</name>
<dbReference type="InterPro" id="IPR046347">
    <property type="entry name" value="bZIP_sf"/>
</dbReference>
<dbReference type="InterPro" id="IPR004827">
    <property type="entry name" value="bZIP"/>
</dbReference>
<evidence type="ECO:0000259" key="2">
    <source>
        <dbReference type="PROSITE" id="PS00036"/>
    </source>
</evidence>
<dbReference type="PROSITE" id="PS00036">
    <property type="entry name" value="BZIP_BASIC"/>
    <property type="match status" value="1"/>
</dbReference>
<proteinExistence type="predicted"/>
<dbReference type="GO" id="GO:0003700">
    <property type="term" value="F:DNA-binding transcription factor activity"/>
    <property type="evidence" value="ECO:0007669"/>
    <property type="project" value="InterPro"/>
</dbReference>
<dbReference type="Gene3D" id="1.20.5.170">
    <property type="match status" value="1"/>
</dbReference>
<dbReference type="Proteomes" id="UP000243579">
    <property type="component" value="Unassembled WGS sequence"/>
</dbReference>
<feature type="region of interest" description="Disordered" evidence="1">
    <location>
        <begin position="344"/>
        <end position="363"/>
    </location>
</feature>